<organism evidence="2 3">
    <name type="scientific">Hallella faecis</name>
    <dbReference type="NCBI Taxonomy" id="2841596"/>
    <lineage>
        <taxon>Bacteria</taxon>
        <taxon>Pseudomonadati</taxon>
        <taxon>Bacteroidota</taxon>
        <taxon>Bacteroidia</taxon>
        <taxon>Bacteroidales</taxon>
        <taxon>Prevotellaceae</taxon>
        <taxon>Hallella</taxon>
    </lineage>
</organism>
<proteinExistence type="predicted"/>
<dbReference type="EMBL" id="JBBNFP010000036">
    <property type="protein sequence ID" value="MEQ2487207.1"/>
    <property type="molecule type" value="Genomic_DNA"/>
</dbReference>
<evidence type="ECO:0000313" key="2">
    <source>
        <dbReference type="EMBL" id="MEQ2487207.1"/>
    </source>
</evidence>
<protein>
    <recommendedName>
        <fullName evidence="4">DUF4760 domain-containing protein</fullName>
    </recommendedName>
</protein>
<evidence type="ECO:0008006" key="4">
    <source>
        <dbReference type="Google" id="ProtNLM"/>
    </source>
</evidence>
<evidence type="ECO:0000256" key="1">
    <source>
        <dbReference type="SAM" id="Phobius"/>
    </source>
</evidence>
<dbReference type="RefSeq" id="WP_215760268.1">
    <property type="nucleotide sequence ID" value="NZ_JAHKBE010000036.1"/>
</dbReference>
<sequence length="170" mass="19832">MAASLLSFWYRFVEPFTDWFQVFSFVASLITIICFAITLFQLWNVKNTNVQIKEALDSNRKRISSALSLIKVTDALRLSDMVITLIRNEKYEQAALRLHDLNNASIEIASYHTSLKKYQLTLPSEINHLFELTKENNTNYRPEYILQSLQKLNDELMLIESEVQSNVIKH</sequence>
<keyword evidence="1" id="KW-0472">Membrane</keyword>
<reference evidence="2 3" key="1">
    <citation type="submission" date="2024-04" db="EMBL/GenBank/DDBJ databases">
        <title>Human intestinal bacterial collection.</title>
        <authorList>
            <person name="Pauvert C."/>
            <person name="Hitch T.C.A."/>
            <person name="Clavel T."/>
        </authorList>
    </citation>
    <scope>NUCLEOTIDE SEQUENCE [LARGE SCALE GENOMIC DNA]</scope>
    <source>
        <strain evidence="2 3">CLA-AA-H145</strain>
    </source>
</reference>
<gene>
    <name evidence="2" type="ORF">AAAT34_09105</name>
</gene>
<feature type="transmembrane region" description="Helical" evidence="1">
    <location>
        <begin position="20"/>
        <end position="43"/>
    </location>
</feature>
<keyword evidence="1" id="KW-1133">Transmembrane helix</keyword>
<evidence type="ECO:0000313" key="3">
    <source>
        <dbReference type="Proteomes" id="UP001487296"/>
    </source>
</evidence>
<keyword evidence="3" id="KW-1185">Reference proteome</keyword>
<accession>A0ABV1FS24</accession>
<keyword evidence="1" id="KW-0812">Transmembrane</keyword>
<name>A0ABV1FS24_9BACT</name>
<dbReference type="Proteomes" id="UP001487296">
    <property type="component" value="Unassembled WGS sequence"/>
</dbReference>
<comment type="caution">
    <text evidence="2">The sequence shown here is derived from an EMBL/GenBank/DDBJ whole genome shotgun (WGS) entry which is preliminary data.</text>
</comment>